<accession>A0AAE0GBH0</accession>
<feature type="non-terminal residue" evidence="3">
    <location>
        <position position="267"/>
    </location>
</feature>
<sequence length="267" mass="29663">MSKPERAAGPFAGGPVPKTEIEDDEDIKAIVPKGIQKEPLVVAAREKTGILSKGSRVYLCLDFHGLALFDDKLQVTSTYLYHELVSFSADADSFKIKYIGKKAKVKSRTFLMPYAAARDCKDIMWQMVQLYLQQPQLMKKLATQGLDTINQGPKHPTQDQVAAADERLPQEQSSMPSSPTRPEDQSFDEALEDEEEDIGGSAVAQGAHKMKDRAPSEPRTPRTPSASDKVTHAKITEIERHLRDLQGQLMLEREKQADTEQQVASVS</sequence>
<feature type="region of interest" description="Disordered" evidence="2">
    <location>
        <begin position="147"/>
        <end position="232"/>
    </location>
</feature>
<name>A0AAE0GBH0_9CHLO</name>
<dbReference type="Proteomes" id="UP001190700">
    <property type="component" value="Unassembled WGS sequence"/>
</dbReference>
<feature type="compositionally biased region" description="Acidic residues" evidence="2">
    <location>
        <begin position="185"/>
        <end position="198"/>
    </location>
</feature>
<feature type="region of interest" description="Disordered" evidence="2">
    <location>
        <begin position="1"/>
        <end position="21"/>
    </location>
</feature>
<comment type="caution">
    <text evidence="3">The sequence shown here is derived from an EMBL/GenBank/DDBJ whole genome shotgun (WGS) entry which is preliminary data.</text>
</comment>
<dbReference type="AlphaFoldDB" id="A0AAE0GBH0"/>
<evidence type="ECO:0000256" key="2">
    <source>
        <dbReference type="SAM" id="MobiDB-lite"/>
    </source>
</evidence>
<organism evidence="3 4">
    <name type="scientific">Cymbomonas tetramitiformis</name>
    <dbReference type="NCBI Taxonomy" id="36881"/>
    <lineage>
        <taxon>Eukaryota</taxon>
        <taxon>Viridiplantae</taxon>
        <taxon>Chlorophyta</taxon>
        <taxon>Pyramimonadophyceae</taxon>
        <taxon>Pyramimonadales</taxon>
        <taxon>Pyramimonadaceae</taxon>
        <taxon>Cymbomonas</taxon>
    </lineage>
</organism>
<keyword evidence="4" id="KW-1185">Reference proteome</keyword>
<proteinExistence type="predicted"/>
<evidence type="ECO:0000256" key="1">
    <source>
        <dbReference type="SAM" id="Coils"/>
    </source>
</evidence>
<keyword evidence="1" id="KW-0175">Coiled coil</keyword>
<evidence type="ECO:0000313" key="3">
    <source>
        <dbReference type="EMBL" id="KAK3274890.1"/>
    </source>
</evidence>
<evidence type="ECO:0000313" key="4">
    <source>
        <dbReference type="Proteomes" id="UP001190700"/>
    </source>
</evidence>
<feature type="coiled-coil region" evidence="1">
    <location>
        <begin position="235"/>
        <end position="262"/>
    </location>
</feature>
<dbReference type="EMBL" id="LGRX02007494">
    <property type="protein sequence ID" value="KAK3274890.1"/>
    <property type="molecule type" value="Genomic_DNA"/>
</dbReference>
<gene>
    <name evidence="3" type="ORF">CYMTET_16951</name>
</gene>
<protein>
    <submittedName>
        <fullName evidence="3">Uncharacterized protein</fullName>
    </submittedName>
</protein>
<reference evidence="3 4" key="1">
    <citation type="journal article" date="2015" name="Genome Biol. Evol.">
        <title>Comparative Genomics of a Bacterivorous Green Alga Reveals Evolutionary Causalities and Consequences of Phago-Mixotrophic Mode of Nutrition.</title>
        <authorList>
            <person name="Burns J.A."/>
            <person name="Paasch A."/>
            <person name="Narechania A."/>
            <person name="Kim E."/>
        </authorList>
    </citation>
    <scope>NUCLEOTIDE SEQUENCE [LARGE SCALE GENOMIC DNA]</scope>
    <source>
        <strain evidence="3 4">PLY_AMNH</strain>
    </source>
</reference>
<feature type="compositionally biased region" description="Polar residues" evidence="2">
    <location>
        <begin position="170"/>
        <end position="180"/>
    </location>
</feature>